<name>A0AA39FGM1_9HYME</name>
<proteinExistence type="predicted"/>
<dbReference type="EMBL" id="JAQQBS010000961">
    <property type="protein sequence ID" value="KAK0169217.1"/>
    <property type="molecule type" value="Genomic_DNA"/>
</dbReference>
<accession>A0AA39FGM1</accession>
<dbReference type="AlphaFoldDB" id="A0AA39FGM1"/>
<gene>
    <name evidence="2" type="ORF">PV328_012331</name>
</gene>
<feature type="non-terminal residue" evidence="2">
    <location>
        <position position="171"/>
    </location>
</feature>
<organism evidence="2 3">
    <name type="scientific">Microctonus aethiopoides</name>
    <dbReference type="NCBI Taxonomy" id="144406"/>
    <lineage>
        <taxon>Eukaryota</taxon>
        <taxon>Metazoa</taxon>
        <taxon>Ecdysozoa</taxon>
        <taxon>Arthropoda</taxon>
        <taxon>Hexapoda</taxon>
        <taxon>Insecta</taxon>
        <taxon>Pterygota</taxon>
        <taxon>Neoptera</taxon>
        <taxon>Endopterygota</taxon>
        <taxon>Hymenoptera</taxon>
        <taxon>Apocrita</taxon>
        <taxon>Ichneumonoidea</taxon>
        <taxon>Braconidae</taxon>
        <taxon>Euphorinae</taxon>
        <taxon>Microctonus</taxon>
    </lineage>
</organism>
<dbReference type="InterPro" id="IPR032803">
    <property type="entry name" value="PLDc_3"/>
</dbReference>
<keyword evidence="3" id="KW-1185">Reference proteome</keyword>
<dbReference type="PANTHER" id="PTHR10185">
    <property type="entry name" value="PHOSPHOLIPASE D - RELATED"/>
    <property type="match status" value="1"/>
</dbReference>
<evidence type="ECO:0000313" key="3">
    <source>
        <dbReference type="Proteomes" id="UP001168990"/>
    </source>
</evidence>
<reference evidence="2" key="2">
    <citation type="submission" date="2023-03" db="EMBL/GenBank/DDBJ databases">
        <authorList>
            <person name="Inwood S.N."/>
            <person name="Skelly J.G."/>
            <person name="Guhlin J."/>
            <person name="Harrop T.W.R."/>
            <person name="Goldson S.G."/>
            <person name="Dearden P.K."/>
        </authorList>
    </citation>
    <scope>NUCLEOTIDE SEQUENCE</scope>
    <source>
        <strain evidence="2">Irish</strain>
        <tissue evidence="2">Whole body</tissue>
    </source>
</reference>
<evidence type="ECO:0000313" key="2">
    <source>
        <dbReference type="EMBL" id="KAK0169217.1"/>
    </source>
</evidence>
<evidence type="ECO:0000259" key="1">
    <source>
        <dbReference type="Pfam" id="PF13918"/>
    </source>
</evidence>
<dbReference type="InterPro" id="IPR050874">
    <property type="entry name" value="Diverse_PLD-related"/>
</dbReference>
<sequence length="171" mass="19683">VYWQLGDGGRIPSSWPDSLNTKINVNNMMNFTLDNNKYRSFIASSPPPLSPTGRTNDLDAILHCIDKAEKFIYISVMDYVPLTIYSPKVKYWPIIDNALRSAAIDRRIGMVFEDDGHKNNQSIRQQLEDIFHRDWNSSYAHLLNASCLNNLMPSIKPRINHFSPLYHVQTT</sequence>
<comment type="caution">
    <text evidence="2">The sequence shown here is derived from an EMBL/GenBank/DDBJ whole genome shotgun (WGS) entry which is preliminary data.</text>
</comment>
<dbReference type="Proteomes" id="UP001168990">
    <property type="component" value="Unassembled WGS sequence"/>
</dbReference>
<reference evidence="2" key="1">
    <citation type="journal article" date="2023" name="bioRxiv">
        <title>Scaffold-level genome assemblies of two parasitoid biocontrol wasps reveal the parthenogenesis mechanism and an associated novel virus.</title>
        <authorList>
            <person name="Inwood S."/>
            <person name="Skelly J."/>
            <person name="Guhlin J."/>
            <person name="Harrop T."/>
            <person name="Goldson S."/>
            <person name="Dearden P."/>
        </authorList>
    </citation>
    <scope>NUCLEOTIDE SEQUENCE</scope>
    <source>
        <strain evidence="2">Irish</strain>
        <tissue evidence="2">Whole body</tissue>
    </source>
</reference>
<feature type="domain" description="PLD-like" evidence="1">
    <location>
        <begin position="9"/>
        <end position="108"/>
    </location>
</feature>
<protein>
    <recommendedName>
        <fullName evidence="1">PLD-like domain-containing protein</fullName>
    </recommendedName>
</protein>
<dbReference type="Pfam" id="PF13918">
    <property type="entry name" value="PLDc_3"/>
    <property type="match status" value="1"/>
</dbReference>
<dbReference type="SUPFAM" id="SSF56024">
    <property type="entry name" value="Phospholipase D/nuclease"/>
    <property type="match status" value="1"/>
</dbReference>
<dbReference type="PANTHER" id="PTHR10185:SF17">
    <property type="entry name" value="GM01519P-RELATED"/>
    <property type="match status" value="1"/>
</dbReference>